<evidence type="ECO:0000256" key="1">
    <source>
        <dbReference type="ARBA" id="ARBA00022531"/>
    </source>
</evidence>
<evidence type="ECO:0000256" key="2">
    <source>
        <dbReference type="ARBA" id="ARBA00023276"/>
    </source>
</evidence>
<dbReference type="CDD" id="cd05243">
    <property type="entry name" value="SDR_a5"/>
    <property type="match status" value="1"/>
</dbReference>
<dbReference type="SUPFAM" id="SSF51735">
    <property type="entry name" value="NAD(P)-binding Rossmann-fold domains"/>
    <property type="match status" value="1"/>
</dbReference>
<keyword evidence="1" id="KW-0602">Photosynthesis</keyword>
<comment type="caution">
    <text evidence="4">The sequence shown here is derived from an EMBL/GenBank/DDBJ whole genome shotgun (WGS) entry which is preliminary data.</text>
</comment>
<gene>
    <name evidence="4" type="ORF">A3843_14650</name>
</gene>
<accession>A0A1U7JE21</accession>
<protein>
    <submittedName>
        <fullName evidence="4">3-beta hydroxysteroid dehydrogenase</fullName>
    </submittedName>
</protein>
<feature type="domain" description="NmrA-like" evidence="3">
    <location>
        <begin position="2"/>
        <end position="229"/>
    </location>
</feature>
<dbReference type="Pfam" id="PF05368">
    <property type="entry name" value="NmrA"/>
    <property type="match status" value="1"/>
</dbReference>
<keyword evidence="2" id="KW-0604">Photosystem II</keyword>
<dbReference type="GO" id="GO:0015979">
    <property type="term" value="P:photosynthesis"/>
    <property type="evidence" value="ECO:0007669"/>
    <property type="project" value="UniProtKB-KW"/>
</dbReference>
<organism evidence="4 5">
    <name type="scientific">Pseudovibrio exalbescens</name>
    <dbReference type="NCBI Taxonomy" id="197461"/>
    <lineage>
        <taxon>Bacteria</taxon>
        <taxon>Pseudomonadati</taxon>
        <taxon>Pseudomonadota</taxon>
        <taxon>Alphaproteobacteria</taxon>
        <taxon>Hyphomicrobiales</taxon>
        <taxon>Stappiaceae</taxon>
        <taxon>Pseudovibrio</taxon>
    </lineage>
</organism>
<dbReference type="RefSeq" id="WP_028482774.1">
    <property type="nucleotide sequence ID" value="NZ_LVVZ01000022.1"/>
</dbReference>
<dbReference type="GO" id="GO:0009523">
    <property type="term" value="C:photosystem II"/>
    <property type="evidence" value="ECO:0007669"/>
    <property type="project" value="UniProtKB-KW"/>
</dbReference>
<dbReference type="Gene3D" id="3.40.50.720">
    <property type="entry name" value="NAD(P)-binding Rossmann-like Domain"/>
    <property type="match status" value="1"/>
</dbReference>
<reference evidence="4 5" key="1">
    <citation type="submission" date="2016-03" db="EMBL/GenBank/DDBJ databases">
        <title>Genome sequence of Nesiotobacter sp. nov., a moderately halophilic alphaproteobacterium isolated from the Yellow Sea, China.</title>
        <authorList>
            <person name="Zhang G."/>
            <person name="Zhang R."/>
        </authorList>
    </citation>
    <scope>NUCLEOTIDE SEQUENCE [LARGE SCALE GENOMIC DNA]</scope>
    <source>
        <strain evidence="4 5">WB1-6</strain>
    </source>
</reference>
<dbReference type="Proteomes" id="UP000185783">
    <property type="component" value="Unassembled WGS sequence"/>
</dbReference>
<dbReference type="InterPro" id="IPR036291">
    <property type="entry name" value="NAD(P)-bd_dom_sf"/>
</dbReference>
<dbReference type="PANTHER" id="PTHR47128:SF2">
    <property type="entry name" value="PROTEIN HIGH CHLOROPHYLL FLUORESCENCE PHENOTYPE 244, CHLOROPLASTIC"/>
    <property type="match status" value="1"/>
</dbReference>
<name>A0A1U7JE21_9HYPH</name>
<dbReference type="AlphaFoldDB" id="A0A1U7JE21"/>
<evidence type="ECO:0000259" key="3">
    <source>
        <dbReference type="Pfam" id="PF05368"/>
    </source>
</evidence>
<sequence>MKTVVIAGATGYLGGCLVARYLKEGWHVRALVRDRTRAERLELGAAELVEAQVTEPETLKGVFDDANLVVSSLGITRQRDGLTYQDVDFQGNANLLDAALAAGVPHFAYVHVIGAERMKGVALVDAKQAFVDRLQAAPIQSTIIAPCGFFSDMRDFLEMARGGRVWLFGDGSLKLNPIHGEDLAEAVHTAVEYKRPLIEVGGPDTFTHEELAELAFSVLGKPEKITHLPDILRRAAIKVLPWVTPATIHGPATFFLTAMGVDMVGTQTGTHHLKSFFEEIA</sequence>
<dbReference type="InterPro" id="IPR044256">
    <property type="entry name" value="HCF244-like"/>
</dbReference>
<dbReference type="STRING" id="197461.A3843_14650"/>
<evidence type="ECO:0000313" key="5">
    <source>
        <dbReference type="Proteomes" id="UP000185783"/>
    </source>
</evidence>
<keyword evidence="5" id="KW-1185">Reference proteome</keyword>
<proteinExistence type="predicted"/>
<dbReference type="PANTHER" id="PTHR47128">
    <property type="match status" value="1"/>
</dbReference>
<evidence type="ECO:0000313" key="4">
    <source>
        <dbReference type="EMBL" id="OKL42983.1"/>
    </source>
</evidence>
<dbReference type="InterPro" id="IPR008030">
    <property type="entry name" value="NmrA-like"/>
</dbReference>
<dbReference type="EMBL" id="LVVZ01000022">
    <property type="protein sequence ID" value="OKL42983.1"/>
    <property type="molecule type" value="Genomic_DNA"/>
</dbReference>